<evidence type="ECO:0000256" key="3">
    <source>
        <dbReference type="ARBA" id="ARBA00022927"/>
    </source>
</evidence>
<keyword evidence="4 7" id="KW-1133">Transmembrane helix</keyword>
<dbReference type="HAMAP" id="MF_00902">
    <property type="entry name" value="TatC"/>
    <property type="match status" value="1"/>
</dbReference>
<keyword evidence="7" id="KW-0813">Transport</keyword>
<dbReference type="GO" id="GO:0043953">
    <property type="term" value="P:protein transport by the Tat complex"/>
    <property type="evidence" value="ECO:0007669"/>
    <property type="project" value="UniProtKB-UniRule"/>
</dbReference>
<comment type="subcellular location">
    <subcellularLocation>
        <location evidence="7">Cell membrane</location>
        <topology evidence="7">Multi-pass membrane protein</topology>
    </subcellularLocation>
    <subcellularLocation>
        <location evidence="1">Membrane</location>
        <topology evidence="1">Multi-pass membrane protein</topology>
    </subcellularLocation>
</comment>
<keyword evidence="5 7" id="KW-0811">Translocation</keyword>
<dbReference type="PANTHER" id="PTHR30371:SF0">
    <property type="entry name" value="SEC-INDEPENDENT PROTEIN TRANSLOCASE PROTEIN TATC, CHLOROPLASTIC-RELATED"/>
    <property type="match status" value="1"/>
</dbReference>
<evidence type="ECO:0000256" key="7">
    <source>
        <dbReference type="HAMAP-Rule" id="MF_00902"/>
    </source>
</evidence>
<gene>
    <name evidence="7" type="primary">tatC</name>
    <name evidence="8" type="ORF">SAMN05192575_11577</name>
</gene>
<comment type="similarity">
    <text evidence="7">Belongs to the TatC family.</text>
</comment>
<proteinExistence type="inferred from homology"/>
<evidence type="ECO:0000256" key="6">
    <source>
        <dbReference type="ARBA" id="ARBA00023136"/>
    </source>
</evidence>
<name>A0A1I1BA84_9ACTN</name>
<dbReference type="PANTHER" id="PTHR30371">
    <property type="entry name" value="SEC-INDEPENDENT PROTEIN TRANSLOCASE PROTEIN TATC"/>
    <property type="match status" value="1"/>
</dbReference>
<feature type="transmembrane region" description="Helical" evidence="7">
    <location>
        <begin position="89"/>
        <end position="110"/>
    </location>
</feature>
<feature type="transmembrane region" description="Helical" evidence="7">
    <location>
        <begin position="211"/>
        <end position="228"/>
    </location>
</feature>
<feature type="transmembrane region" description="Helical" evidence="7">
    <location>
        <begin position="130"/>
        <end position="150"/>
    </location>
</feature>
<evidence type="ECO:0000256" key="5">
    <source>
        <dbReference type="ARBA" id="ARBA00023010"/>
    </source>
</evidence>
<dbReference type="EMBL" id="FOKC01000015">
    <property type="protein sequence ID" value="SFB47121.1"/>
    <property type="molecule type" value="Genomic_DNA"/>
</dbReference>
<comment type="function">
    <text evidence="7">Part of the twin-arginine translocation (Tat) system that transports large folded proteins containing a characteristic twin-arginine motif in their signal peptide across membranes. Together with TatB, TatC is part of a receptor directly interacting with Tat signal peptides.</text>
</comment>
<dbReference type="GO" id="GO:0033281">
    <property type="term" value="C:TAT protein transport complex"/>
    <property type="evidence" value="ECO:0007669"/>
    <property type="project" value="UniProtKB-UniRule"/>
</dbReference>
<feature type="transmembrane region" description="Helical" evidence="7">
    <location>
        <begin position="182"/>
        <end position="204"/>
    </location>
</feature>
<dbReference type="Pfam" id="PF00902">
    <property type="entry name" value="TatC"/>
    <property type="match status" value="1"/>
</dbReference>
<accession>A0A1I1BA84</accession>
<feature type="transmembrane region" description="Helical" evidence="7">
    <location>
        <begin position="234"/>
        <end position="254"/>
    </location>
</feature>
<reference evidence="8" key="1">
    <citation type="submission" date="2016-10" db="EMBL/GenBank/DDBJ databases">
        <authorList>
            <person name="de Groot N.N."/>
        </authorList>
    </citation>
    <scope>NUCLEOTIDE SEQUENCE [LARGE SCALE GENOMIC DNA]</scope>
    <source>
        <strain evidence="8">CGMCC 1.10697</strain>
    </source>
</reference>
<feature type="transmembrane region" description="Helical" evidence="7">
    <location>
        <begin position="37"/>
        <end position="58"/>
    </location>
</feature>
<sequence length="278" mass="30185">MRITGLVGLFKGPAPDAVGPDGRMALGDHFREFRARLLRSLLVLVLAFTVAIIFRYTLLDAVYGPFTDAQERLPDGATVATTSGPAAGLLLWLTLCGFAAVVFTAPYWLYQVWAFVLPGLYAQERKMSRIFVGVAGPLFLAGVALGYLTLPKALEVLIGFNPDGVTNLTDFNGYLQFFTRTLFVFGLSFNIPVFVVLLNFAGVVKGSTLTAYRPWIVIGTFVFAAVATPSADPFSMTLMAVPMVLLFFVSEAIARINDRRRARNAPNAGLSPDELSSI</sequence>
<dbReference type="GO" id="GO:0065002">
    <property type="term" value="P:intracellular protein transmembrane transport"/>
    <property type="evidence" value="ECO:0007669"/>
    <property type="project" value="TreeGrafter"/>
</dbReference>
<dbReference type="AlphaFoldDB" id="A0A1I1BA84"/>
<organism evidence="8 9">
    <name type="scientific">Nocardioides alpinus</name>
    <dbReference type="NCBI Taxonomy" id="748909"/>
    <lineage>
        <taxon>Bacteria</taxon>
        <taxon>Bacillati</taxon>
        <taxon>Actinomycetota</taxon>
        <taxon>Actinomycetes</taxon>
        <taxon>Propionibacteriales</taxon>
        <taxon>Nocardioidaceae</taxon>
        <taxon>Nocardioides</taxon>
    </lineage>
</organism>
<dbReference type="InterPro" id="IPR002033">
    <property type="entry name" value="TatC"/>
</dbReference>
<dbReference type="STRING" id="748909.SAMN05192575_11577"/>
<dbReference type="NCBIfam" id="TIGR00945">
    <property type="entry name" value="tatC"/>
    <property type="match status" value="1"/>
</dbReference>
<evidence type="ECO:0000256" key="2">
    <source>
        <dbReference type="ARBA" id="ARBA00022692"/>
    </source>
</evidence>
<keyword evidence="3 7" id="KW-0653">Protein transport</keyword>
<evidence type="ECO:0000313" key="9">
    <source>
        <dbReference type="Proteomes" id="UP000199113"/>
    </source>
</evidence>
<dbReference type="PRINTS" id="PR01840">
    <property type="entry name" value="TATCFAMILY"/>
</dbReference>
<dbReference type="Proteomes" id="UP000199113">
    <property type="component" value="Unassembled WGS sequence"/>
</dbReference>
<keyword evidence="7" id="KW-1003">Cell membrane</keyword>
<protein>
    <recommendedName>
        <fullName evidence="7">Sec-independent protein translocase protein TatC</fullName>
    </recommendedName>
</protein>
<dbReference type="RefSeq" id="WP_231263464.1">
    <property type="nucleotide sequence ID" value="NZ_FOKC01000015.1"/>
</dbReference>
<keyword evidence="6 7" id="KW-0472">Membrane</keyword>
<evidence type="ECO:0000256" key="1">
    <source>
        <dbReference type="ARBA" id="ARBA00004141"/>
    </source>
</evidence>
<evidence type="ECO:0000256" key="4">
    <source>
        <dbReference type="ARBA" id="ARBA00022989"/>
    </source>
</evidence>
<comment type="subunit">
    <text evidence="7">The Tat system comprises two distinct complexes: a TatABC complex, containing multiple copies of TatA, TatB and TatC subunits, and a separate TatA complex, containing only TatA subunits. Substrates initially bind to the TatABC complex, which probably triggers association of the separate TatA complex to form the active translocon.</text>
</comment>
<keyword evidence="2 7" id="KW-0812">Transmembrane</keyword>
<dbReference type="GO" id="GO:0009977">
    <property type="term" value="F:proton motive force dependent protein transmembrane transporter activity"/>
    <property type="evidence" value="ECO:0007669"/>
    <property type="project" value="TreeGrafter"/>
</dbReference>
<evidence type="ECO:0000313" key="8">
    <source>
        <dbReference type="EMBL" id="SFB47121.1"/>
    </source>
</evidence>